<dbReference type="InterPro" id="IPR027417">
    <property type="entry name" value="P-loop_NTPase"/>
</dbReference>
<evidence type="ECO:0000256" key="4">
    <source>
        <dbReference type="ARBA" id="ARBA00022840"/>
    </source>
</evidence>
<reference evidence="6" key="1">
    <citation type="journal article" date="2014" name="Int. J. Syst. Evol. Microbiol.">
        <title>Complete genome sequence of Corynebacterium casei LMG S-19264T (=DSM 44701T), isolated from a smear-ripened cheese.</title>
        <authorList>
            <consortium name="US DOE Joint Genome Institute (JGI-PGF)"/>
            <person name="Walter F."/>
            <person name="Albersmeier A."/>
            <person name="Kalinowski J."/>
            <person name="Ruckert C."/>
        </authorList>
    </citation>
    <scope>NUCLEOTIDE SEQUENCE</scope>
    <source>
        <strain evidence="6">JCM 4956</strain>
    </source>
</reference>
<dbReference type="InterPro" id="IPR003439">
    <property type="entry name" value="ABC_transporter-like_ATP-bd"/>
</dbReference>
<keyword evidence="3" id="KW-0547">Nucleotide-binding</keyword>
<dbReference type="InterPro" id="IPR003593">
    <property type="entry name" value="AAA+_ATPase"/>
</dbReference>
<dbReference type="GO" id="GO:0005524">
    <property type="term" value="F:ATP binding"/>
    <property type="evidence" value="ECO:0007669"/>
    <property type="project" value="UniProtKB-KW"/>
</dbReference>
<dbReference type="PANTHER" id="PTHR43776:SF7">
    <property type="entry name" value="D,D-DIPEPTIDE TRANSPORT ATP-BINDING PROTEIN DDPF-RELATED"/>
    <property type="match status" value="1"/>
</dbReference>
<dbReference type="Pfam" id="PF00005">
    <property type="entry name" value="ABC_tran"/>
    <property type="match status" value="1"/>
</dbReference>
<dbReference type="CDD" id="cd03257">
    <property type="entry name" value="ABC_NikE_OppD_transporters"/>
    <property type="match status" value="1"/>
</dbReference>
<comment type="similarity">
    <text evidence="1">Belongs to the ABC transporter superfamily.</text>
</comment>
<proteinExistence type="inferred from homology"/>
<dbReference type="GO" id="GO:0016887">
    <property type="term" value="F:ATP hydrolysis activity"/>
    <property type="evidence" value="ECO:0007669"/>
    <property type="project" value="InterPro"/>
</dbReference>
<keyword evidence="7" id="KW-1185">Reference proteome</keyword>
<comment type="caution">
    <text evidence="6">The sequence shown here is derived from an EMBL/GenBank/DDBJ whole genome shotgun (WGS) entry which is preliminary data.</text>
</comment>
<gene>
    <name evidence="6" type="ORF">GCM10010515_42680</name>
</gene>
<reference evidence="6" key="2">
    <citation type="submission" date="2020-09" db="EMBL/GenBank/DDBJ databases">
        <authorList>
            <person name="Sun Q."/>
            <person name="Ohkuma M."/>
        </authorList>
    </citation>
    <scope>NUCLEOTIDE SEQUENCE</scope>
    <source>
        <strain evidence="6">JCM 4956</strain>
    </source>
</reference>
<evidence type="ECO:0000256" key="3">
    <source>
        <dbReference type="ARBA" id="ARBA00022741"/>
    </source>
</evidence>
<keyword evidence="4" id="KW-0067">ATP-binding</keyword>
<dbReference type="SMART" id="SM00382">
    <property type="entry name" value="AAA"/>
    <property type="match status" value="1"/>
</dbReference>
<dbReference type="InterPro" id="IPR050319">
    <property type="entry name" value="ABC_transp_ATP-bind"/>
</dbReference>
<dbReference type="PROSITE" id="PS50893">
    <property type="entry name" value="ABC_TRANSPORTER_2"/>
    <property type="match status" value="1"/>
</dbReference>
<dbReference type="Proteomes" id="UP000645555">
    <property type="component" value="Unassembled WGS sequence"/>
</dbReference>
<dbReference type="AlphaFoldDB" id="A0A918KNJ9"/>
<keyword evidence="2" id="KW-0813">Transport</keyword>
<dbReference type="InterPro" id="IPR017871">
    <property type="entry name" value="ABC_transporter-like_CS"/>
</dbReference>
<evidence type="ECO:0000313" key="7">
    <source>
        <dbReference type="Proteomes" id="UP000645555"/>
    </source>
</evidence>
<feature type="domain" description="ABC transporter" evidence="5">
    <location>
        <begin position="27"/>
        <end position="271"/>
    </location>
</feature>
<dbReference type="PROSITE" id="PS00211">
    <property type="entry name" value="ABC_TRANSPORTER_1"/>
    <property type="match status" value="1"/>
</dbReference>
<evidence type="ECO:0000256" key="1">
    <source>
        <dbReference type="ARBA" id="ARBA00005417"/>
    </source>
</evidence>
<dbReference type="Gene3D" id="3.40.50.300">
    <property type="entry name" value="P-loop containing nucleotide triphosphate hydrolases"/>
    <property type="match status" value="1"/>
</dbReference>
<dbReference type="SUPFAM" id="SSF52540">
    <property type="entry name" value="P-loop containing nucleoside triphosphate hydrolases"/>
    <property type="match status" value="1"/>
</dbReference>
<dbReference type="EMBL" id="BMWD01000014">
    <property type="protein sequence ID" value="GGX70428.1"/>
    <property type="molecule type" value="Genomic_DNA"/>
</dbReference>
<protein>
    <recommendedName>
        <fullName evidence="5">ABC transporter domain-containing protein</fullName>
    </recommendedName>
</protein>
<name>A0A918KNJ9_9ACTN</name>
<organism evidence="6 7">
    <name type="scientific">Streptomyces fructofermentans</name>
    <dbReference type="NCBI Taxonomy" id="152141"/>
    <lineage>
        <taxon>Bacteria</taxon>
        <taxon>Bacillati</taxon>
        <taxon>Actinomycetota</taxon>
        <taxon>Actinomycetes</taxon>
        <taxon>Kitasatosporales</taxon>
        <taxon>Streptomycetaceae</taxon>
        <taxon>Streptomyces</taxon>
    </lineage>
</organism>
<evidence type="ECO:0000313" key="6">
    <source>
        <dbReference type="EMBL" id="GGX70428.1"/>
    </source>
</evidence>
<accession>A0A918KNJ9</accession>
<evidence type="ECO:0000256" key="2">
    <source>
        <dbReference type="ARBA" id="ARBA00022448"/>
    </source>
</evidence>
<dbReference type="GO" id="GO:0055085">
    <property type="term" value="P:transmembrane transport"/>
    <property type="evidence" value="ECO:0007669"/>
    <property type="project" value="UniProtKB-ARBA"/>
</dbReference>
<dbReference type="PANTHER" id="PTHR43776">
    <property type="entry name" value="TRANSPORT ATP-BINDING PROTEIN"/>
    <property type="match status" value="1"/>
</dbReference>
<sequence>MLKAVPRLDPVFDEADAPAVARPEPALDIRDLVVEYGSRIGEGFRAVDRATFDVAPGEIVALVGESGSGKTTIARAAIGLAPISDGSLSVVGHDWAGIRRADKAAVRQRVGVVFQNPATSLNPRYTVATSVGEPLRVHRGLRGRELDQRIDTLLENVELDAKWRDRYPHELSGGQRQRVAIARAISLDPDLLIADEPTSALDVSVQARVLDTFRELQARLGFACLFVTHDLAVVNTLCDRVVVMHHGKVVEQGTRNQVLHAPAQEYTRRLIASAPIPDPTLQRERRIALKAG</sequence>
<evidence type="ECO:0000259" key="5">
    <source>
        <dbReference type="PROSITE" id="PS50893"/>
    </source>
</evidence>